<dbReference type="SFLD" id="SFLDG01138">
    <property type="entry name" value="C1.6.2:_Deoxy-d-mannose-octulo"/>
    <property type="match status" value="1"/>
</dbReference>
<evidence type="ECO:0000256" key="7">
    <source>
        <dbReference type="ARBA" id="ARBA00022723"/>
    </source>
</evidence>
<dbReference type="InterPro" id="IPR010023">
    <property type="entry name" value="KdsC_fam"/>
</dbReference>
<evidence type="ECO:0000256" key="3">
    <source>
        <dbReference type="ARBA" id="ARBA00005893"/>
    </source>
</evidence>
<dbReference type="InterPro" id="IPR023214">
    <property type="entry name" value="HAD_sf"/>
</dbReference>
<dbReference type="PANTHER" id="PTHR21485:SF6">
    <property type="entry name" value="N-ACYLNEURAMINATE CYTIDYLYLTRANSFERASE-RELATED"/>
    <property type="match status" value="1"/>
</dbReference>
<dbReference type="AlphaFoldDB" id="A0A935C820"/>
<dbReference type="SFLD" id="SFLDS00003">
    <property type="entry name" value="Haloacid_Dehalogenase"/>
    <property type="match status" value="1"/>
</dbReference>
<comment type="catalytic activity">
    <reaction evidence="1">
        <text>3-deoxy-alpha-D-manno-2-octulosonate-8-phosphate + H2O = 3-deoxy-alpha-D-manno-oct-2-ulosonate + phosphate</text>
        <dbReference type="Rhea" id="RHEA:11500"/>
        <dbReference type="ChEBI" id="CHEBI:15377"/>
        <dbReference type="ChEBI" id="CHEBI:43474"/>
        <dbReference type="ChEBI" id="CHEBI:85985"/>
        <dbReference type="ChEBI" id="CHEBI:85986"/>
        <dbReference type="EC" id="3.1.3.45"/>
    </reaction>
</comment>
<evidence type="ECO:0000313" key="14">
    <source>
        <dbReference type="EMBL" id="MBK6264702.1"/>
    </source>
</evidence>
<comment type="similarity">
    <text evidence="3">Belongs to the KdsC family.</text>
</comment>
<feature type="binding site" evidence="12">
    <location>
        <position position="71"/>
    </location>
    <ligand>
        <name>substrate</name>
    </ligand>
</feature>
<feature type="binding site" evidence="12">
    <location>
        <position position="56"/>
    </location>
    <ligand>
        <name>substrate</name>
    </ligand>
</feature>
<comment type="subunit">
    <text evidence="4">Homotetramer.</text>
</comment>
<evidence type="ECO:0000313" key="15">
    <source>
        <dbReference type="Proteomes" id="UP000611723"/>
    </source>
</evidence>
<keyword evidence="7 13" id="KW-0479">Metal-binding</keyword>
<keyword evidence="10" id="KW-0448">Lipopolysaccharide biosynthesis</keyword>
<evidence type="ECO:0000256" key="8">
    <source>
        <dbReference type="ARBA" id="ARBA00022801"/>
    </source>
</evidence>
<accession>A0A935C820</accession>
<dbReference type="Pfam" id="PF08282">
    <property type="entry name" value="Hydrolase_3"/>
    <property type="match status" value="1"/>
</dbReference>
<name>A0A935C820_9BACT</name>
<gene>
    <name evidence="14" type="ORF">JKA74_06610</name>
</gene>
<keyword evidence="15" id="KW-1185">Reference proteome</keyword>
<feature type="binding site" evidence="13">
    <location>
        <position position="118"/>
    </location>
    <ligand>
        <name>Mg(2+)</name>
        <dbReference type="ChEBI" id="CHEBI:18420"/>
    </ligand>
</feature>
<evidence type="ECO:0000256" key="2">
    <source>
        <dbReference type="ARBA" id="ARBA00001946"/>
    </source>
</evidence>
<dbReference type="PIRSF" id="PIRSF006118">
    <property type="entry name" value="KDO8-P_Ptase"/>
    <property type="match status" value="1"/>
</dbReference>
<evidence type="ECO:0000256" key="13">
    <source>
        <dbReference type="PIRSR" id="PIRSR006118-2"/>
    </source>
</evidence>
<feature type="binding site" evidence="12">
    <location>
        <position position="79"/>
    </location>
    <ligand>
        <name>substrate</name>
    </ligand>
</feature>
<comment type="cofactor">
    <cofactor evidence="2 13">
        <name>Mg(2+)</name>
        <dbReference type="ChEBI" id="CHEBI:18420"/>
    </cofactor>
</comment>
<protein>
    <recommendedName>
        <fullName evidence="6">3-deoxy-D-manno-octulosonate 8-phosphate phosphatase KdsC</fullName>
        <ecNumber evidence="5">3.1.3.45</ecNumber>
    </recommendedName>
    <alternativeName>
        <fullName evidence="11">KDO 8-P phosphatase</fullName>
    </alternativeName>
</protein>
<dbReference type="NCBIfam" id="TIGR01670">
    <property type="entry name" value="KdsC-phosphatas"/>
    <property type="match status" value="1"/>
</dbReference>
<dbReference type="Proteomes" id="UP000611723">
    <property type="component" value="Unassembled WGS sequence"/>
</dbReference>
<dbReference type="SFLD" id="SFLDG01136">
    <property type="entry name" value="C1.6:_Phosphoserine_Phosphatas"/>
    <property type="match status" value="1"/>
</dbReference>
<dbReference type="InterPro" id="IPR050793">
    <property type="entry name" value="CMP-NeuNAc_synthase"/>
</dbReference>
<keyword evidence="8 14" id="KW-0378">Hydrolase</keyword>
<dbReference type="EMBL" id="JAEQBW010000002">
    <property type="protein sequence ID" value="MBK6264702.1"/>
    <property type="molecule type" value="Genomic_DNA"/>
</dbReference>
<evidence type="ECO:0000256" key="4">
    <source>
        <dbReference type="ARBA" id="ARBA00011881"/>
    </source>
</evidence>
<reference evidence="14" key="1">
    <citation type="submission" date="2021-01" db="EMBL/GenBank/DDBJ databases">
        <title>Marivirga aurantiaca sp. nov., isolated from intertidal surface sediments.</title>
        <authorList>
            <person name="Zhang M."/>
        </authorList>
    </citation>
    <scope>NUCLEOTIDE SEQUENCE</scope>
    <source>
        <strain evidence="14">S37H4</strain>
    </source>
</reference>
<feature type="binding site" evidence="12">
    <location>
        <position position="27"/>
    </location>
    <ligand>
        <name>substrate</name>
    </ligand>
</feature>
<evidence type="ECO:0000256" key="12">
    <source>
        <dbReference type="PIRSR" id="PIRSR006118-1"/>
    </source>
</evidence>
<sequence length="184" mass="20770">MQQVIKKFPEEIVQKAKKIRAIVTDVDGVLSNGGIIYDGGKEEWKQFNVKDGQIVRPLRENAIIVAAITGRNSPVVKRRLEELNFDYHVHGRSDKINYFEEILSTFELQSEEICYIGDDLTDIPCLKAAGLGVCPEDAIEYVKYYADFISTKRGGEGVFREIGDLILASQGNLEKVVQQYLVKK</sequence>
<dbReference type="GO" id="GO:0009103">
    <property type="term" value="P:lipopolysaccharide biosynthetic process"/>
    <property type="evidence" value="ECO:0007669"/>
    <property type="project" value="UniProtKB-KW"/>
</dbReference>
<evidence type="ECO:0000256" key="6">
    <source>
        <dbReference type="ARBA" id="ARBA00020092"/>
    </source>
</evidence>
<organism evidence="14 15">
    <name type="scientific">Marivirga aurantiaca</name>
    <dbReference type="NCBI Taxonomy" id="2802615"/>
    <lineage>
        <taxon>Bacteria</taxon>
        <taxon>Pseudomonadati</taxon>
        <taxon>Bacteroidota</taxon>
        <taxon>Cytophagia</taxon>
        <taxon>Cytophagales</taxon>
        <taxon>Marivirgaceae</taxon>
        <taxon>Marivirga</taxon>
    </lineage>
</organism>
<dbReference type="SUPFAM" id="SSF56784">
    <property type="entry name" value="HAD-like"/>
    <property type="match status" value="1"/>
</dbReference>
<dbReference type="PANTHER" id="PTHR21485">
    <property type="entry name" value="HAD SUPERFAMILY MEMBERS CMAS AND KDSC"/>
    <property type="match status" value="1"/>
</dbReference>
<dbReference type="EC" id="3.1.3.45" evidence="5"/>
<evidence type="ECO:0000256" key="5">
    <source>
        <dbReference type="ARBA" id="ARBA00013066"/>
    </source>
</evidence>
<dbReference type="Gene3D" id="3.40.50.1000">
    <property type="entry name" value="HAD superfamily/HAD-like"/>
    <property type="match status" value="1"/>
</dbReference>
<evidence type="ECO:0000256" key="11">
    <source>
        <dbReference type="ARBA" id="ARBA00031051"/>
    </source>
</evidence>
<dbReference type="InterPro" id="IPR036412">
    <property type="entry name" value="HAD-like_sf"/>
</dbReference>
<keyword evidence="9 13" id="KW-0460">Magnesium</keyword>
<evidence type="ECO:0000256" key="1">
    <source>
        <dbReference type="ARBA" id="ARBA00000898"/>
    </source>
</evidence>
<proteinExistence type="inferred from homology"/>
<dbReference type="GO" id="GO:0019143">
    <property type="term" value="F:3-deoxy-manno-octulosonate-8-phosphatase activity"/>
    <property type="evidence" value="ECO:0007669"/>
    <property type="project" value="UniProtKB-EC"/>
</dbReference>
<dbReference type="GO" id="GO:0008781">
    <property type="term" value="F:N-acylneuraminate cytidylyltransferase activity"/>
    <property type="evidence" value="ECO:0007669"/>
    <property type="project" value="TreeGrafter"/>
</dbReference>
<comment type="caution">
    <text evidence="14">The sequence shown here is derived from an EMBL/GenBank/DDBJ whole genome shotgun (WGS) entry which is preliminary data.</text>
</comment>
<evidence type="ECO:0000256" key="10">
    <source>
        <dbReference type="ARBA" id="ARBA00022985"/>
    </source>
</evidence>
<evidence type="ECO:0000256" key="9">
    <source>
        <dbReference type="ARBA" id="ARBA00022842"/>
    </source>
</evidence>
<feature type="binding site" evidence="12">
    <location>
        <position position="95"/>
    </location>
    <ligand>
        <name>substrate</name>
    </ligand>
</feature>
<dbReference type="FunFam" id="3.40.50.1000:FF:000029">
    <property type="entry name" value="3-deoxy-D-manno-octulosonate 8-phosphate phosphatase KdsC"/>
    <property type="match status" value="1"/>
</dbReference>
<dbReference type="GO" id="GO:0046872">
    <property type="term" value="F:metal ion binding"/>
    <property type="evidence" value="ECO:0007669"/>
    <property type="project" value="UniProtKB-KW"/>
</dbReference>
<feature type="binding site" evidence="13">
    <location>
        <position position="25"/>
    </location>
    <ligand>
        <name>Mg(2+)</name>
        <dbReference type="ChEBI" id="CHEBI:18420"/>
    </ligand>
</feature>